<dbReference type="EMBL" id="MCGR01000021">
    <property type="protein sequence ID" value="ORY82393.1"/>
    <property type="molecule type" value="Genomic_DNA"/>
</dbReference>
<proteinExistence type="predicted"/>
<protein>
    <submittedName>
        <fullName evidence="3">Uncharacterized protein</fullName>
    </submittedName>
</protein>
<gene>
    <name evidence="3" type="ORF">BCR35DRAFT_303805</name>
</gene>
<keyword evidence="4" id="KW-1185">Reference proteome</keyword>
<keyword evidence="2" id="KW-1133">Transmembrane helix</keyword>
<keyword evidence="2" id="KW-0812">Transmembrane</keyword>
<comment type="caution">
    <text evidence="3">The sequence shown here is derived from an EMBL/GenBank/DDBJ whole genome shotgun (WGS) entry which is preliminary data.</text>
</comment>
<dbReference type="Proteomes" id="UP000193467">
    <property type="component" value="Unassembled WGS sequence"/>
</dbReference>
<dbReference type="InParanoid" id="A0A1Y2FEP2"/>
<feature type="transmembrane region" description="Helical" evidence="2">
    <location>
        <begin position="180"/>
        <end position="201"/>
    </location>
</feature>
<dbReference type="AlphaFoldDB" id="A0A1Y2FEP2"/>
<accession>A0A1Y2FEP2</accession>
<keyword evidence="2" id="KW-0472">Membrane</keyword>
<feature type="region of interest" description="Disordered" evidence="1">
    <location>
        <begin position="137"/>
        <end position="171"/>
    </location>
</feature>
<reference evidence="3 4" key="1">
    <citation type="submission" date="2016-07" db="EMBL/GenBank/DDBJ databases">
        <title>Pervasive Adenine N6-methylation of Active Genes in Fungi.</title>
        <authorList>
            <consortium name="DOE Joint Genome Institute"/>
            <person name="Mondo S.J."/>
            <person name="Dannebaum R.O."/>
            <person name="Kuo R.C."/>
            <person name="Labutti K."/>
            <person name="Haridas S."/>
            <person name="Kuo A."/>
            <person name="Salamov A."/>
            <person name="Ahrendt S.R."/>
            <person name="Lipzen A."/>
            <person name="Sullivan W."/>
            <person name="Andreopoulos W.B."/>
            <person name="Clum A."/>
            <person name="Lindquist E."/>
            <person name="Daum C."/>
            <person name="Ramamoorthy G.K."/>
            <person name="Gryganskyi A."/>
            <person name="Culley D."/>
            <person name="Magnuson J.K."/>
            <person name="James T.Y."/>
            <person name="O'Malley M.A."/>
            <person name="Stajich J.E."/>
            <person name="Spatafora J.W."/>
            <person name="Visel A."/>
            <person name="Grigoriev I.V."/>
        </authorList>
    </citation>
    <scope>NUCLEOTIDE SEQUENCE [LARGE SCALE GENOMIC DNA]</scope>
    <source>
        <strain evidence="3 4">62-1032</strain>
    </source>
</reference>
<feature type="compositionally biased region" description="Low complexity" evidence="1">
    <location>
        <begin position="137"/>
        <end position="160"/>
    </location>
</feature>
<sequence length="254" mass="26736">MRTAFADVGKRLGDREEEVRSGRGRESSQVACCFPLLFRSSSSLLNTRINLPSTRALHTIMPLSRLHALALILGVAVQLAFGQDFSATTQTYTITSDSIVYVDETIFAPDTTIVETTSEAVGSSAVGAGIPVAPYSTLPSSVTPPTTTRRSERSTSLLPTASGVSETSIPVSTGPSNTGAIAGGVVGGVAALGVGTALLLLRSRRRKRQTSHLTEELGKAAGVAYGVGGEKDGIQRREEGEEQLSGHTMMMRRE</sequence>
<evidence type="ECO:0000256" key="1">
    <source>
        <dbReference type="SAM" id="MobiDB-lite"/>
    </source>
</evidence>
<feature type="transmembrane region" description="Helical" evidence="2">
    <location>
        <begin position="63"/>
        <end position="81"/>
    </location>
</feature>
<organism evidence="3 4">
    <name type="scientific">Leucosporidium creatinivorum</name>
    <dbReference type="NCBI Taxonomy" id="106004"/>
    <lineage>
        <taxon>Eukaryota</taxon>
        <taxon>Fungi</taxon>
        <taxon>Dikarya</taxon>
        <taxon>Basidiomycota</taxon>
        <taxon>Pucciniomycotina</taxon>
        <taxon>Microbotryomycetes</taxon>
        <taxon>Leucosporidiales</taxon>
        <taxon>Leucosporidium</taxon>
    </lineage>
</organism>
<feature type="compositionally biased region" description="Polar residues" evidence="1">
    <location>
        <begin position="162"/>
        <end position="171"/>
    </location>
</feature>
<evidence type="ECO:0000256" key="2">
    <source>
        <dbReference type="SAM" id="Phobius"/>
    </source>
</evidence>
<evidence type="ECO:0000313" key="4">
    <source>
        <dbReference type="Proteomes" id="UP000193467"/>
    </source>
</evidence>
<name>A0A1Y2FEP2_9BASI</name>
<evidence type="ECO:0000313" key="3">
    <source>
        <dbReference type="EMBL" id="ORY82393.1"/>
    </source>
</evidence>